<dbReference type="SUPFAM" id="SSF56300">
    <property type="entry name" value="Metallo-dependent phosphatases"/>
    <property type="match status" value="1"/>
</dbReference>
<proteinExistence type="predicted"/>
<evidence type="ECO:0000313" key="2">
    <source>
        <dbReference type="EMBL" id="NEV63949.1"/>
    </source>
</evidence>
<sequence length="321" mass="35444">MRFRASIWGYLLCTLLCCPSATAEAEGLRFFAVGDLPYRDSEFSQLGLLFDEASVGGAPFLVHLGDIKSGSAPCTDAQLGRIAGLFRAQPLPVLYTPGDNEWTDCHRRRAGGLDPLERLARVRQVFFQDPSVLRLDRLGAVLEQDVGSARTYPEIFSFSRDGVMIVALHVVGSDNNYRARDRRALAEMRARDRANARLLARAGADAEARGLGAMVILMHADPLFERSRTTRGFAAILDALVDLMSAYSGRVLLIHGDTHRLRHDRPLRDRDTGARIDRFERAEVPGSPRVGGLWVSVDPGAVEPFEVAVLYPSSREVLLDQ</sequence>
<dbReference type="EMBL" id="JAAIJQ010000068">
    <property type="protein sequence ID" value="NEV63949.1"/>
    <property type="molecule type" value="Genomic_DNA"/>
</dbReference>
<comment type="caution">
    <text evidence="2">The sequence shown here is derived from an EMBL/GenBank/DDBJ whole genome shotgun (WGS) entry which is preliminary data.</text>
</comment>
<name>A0A6M0K3G3_9GAMM</name>
<evidence type="ECO:0008006" key="4">
    <source>
        <dbReference type="Google" id="ProtNLM"/>
    </source>
</evidence>
<dbReference type="Proteomes" id="UP000483379">
    <property type="component" value="Unassembled WGS sequence"/>
</dbReference>
<keyword evidence="3" id="KW-1185">Reference proteome</keyword>
<keyword evidence="1" id="KW-0732">Signal</keyword>
<reference evidence="2 3" key="1">
    <citation type="submission" date="2020-02" db="EMBL/GenBank/DDBJ databases">
        <title>Genome sequences of Thiorhodococcus mannitoliphagus and Thiorhodococcus minor, purple sulfur photosynthetic bacteria in the gammaproteobacterial family, Chromatiaceae.</title>
        <authorList>
            <person name="Aviles F.A."/>
            <person name="Meyer T.E."/>
            <person name="Kyndt J.A."/>
        </authorList>
    </citation>
    <scope>NUCLEOTIDE SEQUENCE [LARGE SCALE GENOMIC DNA]</scope>
    <source>
        <strain evidence="2 3">DSM 11518</strain>
    </source>
</reference>
<evidence type="ECO:0000313" key="3">
    <source>
        <dbReference type="Proteomes" id="UP000483379"/>
    </source>
</evidence>
<accession>A0A6M0K3G3</accession>
<dbReference type="RefSeq" id="WP_164454412.1">
    <property type="nucleotide sequence ID" value="NZ_JAAIJQ010000068.1"/>
</dbReference>
<dbReference type="InterPro" id="IPR029052">
    <property type="entry name" value="Metallo-depent_PP-like"/>
</dbReference>
<protein>
    <recommendedName>
        <fullName evidence="4">Calcineurin-like phosphoesterase domain-containing protein</fullName>
    </recommendedName>
</protein>
<dbReference type="AlphaFoldDB" id="A0A6M0K3G3"/>
<evidence type="ECO:0000256" key="1">
    <source>
        <dbReference type="SAM" id="SignalP"/>
    </source>
</evidence>
<gene>
    <name evidence="2" type="ORF">G3446_18995</name>
</gene>
<organism evidence="2 3">
    <name type="scientific">Thiorhodococcus minor</name>
    <dbReference type="NCBI Taxonomy" id="57489"/>
    <lineage>
        <taxon>Bacteria</taxon>
        <taxon>Pseudomonadati</taxon>
        <taxon>Pseudomonadota</taxon>
        <taxon>Gammaproteobacteria</taxon>
        <taxon>Chromatiales</taxon>
        <taxon>Chromatiaceae</taxon>
        <taxon>Thiorhodococcus</taxon>
    </lineage>
</organism>
<feature type="chain" id="PRO_5026965267" description="Calcineurin-like phosphoesterase domain-containing protein" evidence="1">
    <location>
        <begin position="26"/>
        <end position="321"/>
    </location>
</feature>
<feature type="signal peptide" evidence="1">
    <location>
        <begin position="1"/>
        <end position="25"/>
    </location>
</feature>